<dbReference type="SUPFAM" id="SSF53335">
    <property type="entry name" value="S-adenosyl-L-methionine-dependent methyltransferases"/>
    <property type="match status" value="1"/>
</dbReference>
<dbReference type="InterPro" id="IPR029063">
    <property type="entry name" value="SAM-dependent_MTases_sf"/>
</dbReference>
<comment type="caution">
    <text evidence="2">The sequence shown here is derived from an EMBL/GenBank/DDBJ whole genome shotgun (WGS) entry which is preliminary data.</text>
</comment>
<evidence type="ECO:0000256" key="1">
    <source>
        <dbReference type="SAM" id="MobiDB-lite"/>
    </source>
</evidence>
<feature type="region of interest" description="Disordered" evidence="1">
    <location>
        <begin position="236"/>
        <end position="290"/>
    </location>
</feature>
<dbReference type="InterPro" id="IPR019410">
    <property type="entry name" value="Methyltransf_16"/>
</dbReference>
<proteinExistence type="predicted"/>
<dbReference type="EMBL" id="AGNL01004656">
    <property type="protein sequence ID" value="EJK73251.1"/>
    <property type="molecule type" value="Genomic_DNA"/>
</dbReference>
<evidence type="ECO:0008006" key="4">
    <source>
        <dbReference type="Google" id="ProtNLM"/>
    </source>
</evidence>
<sequence>MNEGNINSMTVAGIGYRLLDSLYAPSTLHDPSAQQSIPILAAKRLDPSNLVELDAVVGSIHSITPPVALLMPAWLPREVSVILLSGPLSSVLAIVGRKVVRWQKRAGVVFELSSAIRHSSRGRYASHINRHPRPAAPSLRHRRRVHGKRRRARRVVFIGHPGLSRIAASASAIGWRNAGRESSVTYNRPRDVSLMTTSPSTSTDEVCLDKLRPYLSTQNFDWIKRDDEERNRLKQQIADECPGGHLFADAEDEDEPPRVQEWTSSRSNVDGHGGYDQRKKDGSPVSEEDDGDTVTVVFLLSESYEGLTMYFARASSRYAANVLADPKKCKEILSPMLLSRGVDETLHPLNGVTFLELGAGAALPSAVAIYRGARVVSSDLRSANRIRCMAESIYRNVARMKELDVPLYHAEEARSCPLNWEKTPDEVKDALGVDSFDVIVAADCCYMPWLHFELLSTVESCLSRDGVALIPFCLHGNTEDSEVRGIVDKAKEMGFKVEELPDTQLTPPTLKMDYKQGLVHTLRLTKTD</sequence>
<accession>K0THT6</accession>
<organism evidence="2 3">
    <name type="scientific">Thalassiosira oceanica</name>
    <name type="common">Marine diatom</name>
    <dbReference type="NCBI Taxonomy" id="159749"/>
    <lineage>
        <taxon>Eukaryota</taxon>
        <taxon>Sar</taxon>
        <taxon>Stramenopiles</taxon>
        <taxon>Ochrophyta</taxon>
        <taxon>Bacillariophyta</taxon>
        <taxon>Coscinodiscophyceae</taxon>
        <taxon>Thalassiosirophycidae</taxon>
        <taxon>Thalassiosirales</taxon>
        <taxon>Thalassiosiraceae</taxon>
        <taxon>Thalassiosira</taxon>
    </lineage>
</organism>
<dbReference type="AlphaFoldDB" id="K0THT6"/>
<gene>
    <name evidence="2" type="ORF">THAOC_05135</name>
</gene>
<protein>
    <recommendedName>
        <fullName evidence="4">Calmodulin-lysine N-methyltransferase</fullName>
    </recommendedName>
</protein>
<dbReference type="PANTHER" id="PTHR14614">
    <property type="entry name" value="HEPATOCELLULAR CARCINOMA-ASSOCIATED ANTIGEN"/>
    <property type="match status" value="1"/>
</dbReference>
<dbReference type="Pfam" id="PF10294">
    <property type="entry name" value="Methyltransf_16"/>
    <property type="match status" value="1"/>
</dbReference>
<feature type="compositionally biased region" description="Basic and acidic residues" evidence="1">
    <location>
        <begin position="273"/>
        <end position="282"/>
    </location>
</feature>
<dbReference type="OrthoDB" id="46564at2759"/>
<dbReference type="Proteomes" id="UP000266841">
    <property type="component" value="Unassembled WGS sequence"/>
</dbReference>
<name>K0THT6_THAOC</name>
<evidence type="ECO:0000313" key="2">
    <source>
        <dbReference type="EMBL" id="EJK73251.1"/>
    </source>
</evidence>
<reference evidence="2 3" key="1">
    <citation type="journal article" date="2012" name="Genome Biol.">
        <title>Genome and low-iron response of an oceanic diatom adapted to chronic iron limitation.</title>
        <authorList>
            <person name="Lommer M."/>
            <person name="Specht M."/>
            <person name="Roy A.S."/>
            <person name="Kraemer L."/>
            <person name="Andreson R."/>
            <person name="Gutowska M.A."/>
            <person name="Wolf J."/>
            <person name="Bergner S.V."/>
            <person name="Schilhabel M.B."/>
            <person name="Klostermeier U.C."/>
            <person name="Beiko R.G."/>
            <person name="Rosenstiel P."/>
            <person name="Hippler M."/>
            <person name="Laroche J."/>
        </authorList>
    </citation>
    <scope>NUCLEOTIDE SEQUENCE [LARGE SCALE GENOMIC DNA]</scope>
    <source>
        <strain evidence="2 3">CCMP1005</strain>
    </source>
</reference>
<keyword evidence="3" id="KW-1185">Reference proteome</keyword>
<dbReference type="Gene3D" id="3.40.50.150">
    <property type="entry name" value="Vaccinia Virus protein VP39"/>
    <property type="match status" value="1"/>
</dbReference>
<evidence type="ECO:0000313" key="3">
    <source>
        <dbReference type="Proteomes" id="UP000266841"/>
    </source>
</evidence>